<keyword evidence="4 8" id="KW-0560">Oxidoreductase</keyword>
<gene>
    <name evidence="8" type="primary">hemY_1</name>
    <name evidence="8" type="ORF">SDC9_27821</name>
</gene>
<evidence type="ECO:0000256" key="1">
    <source>
        <dbReference type="ARBA" id="ARBA00001974"/>
    </source>
</evidence>
<dbReference type="AlphaFoldDB" id="A0A644US40"/>
<keyword evidence="5" id="KW-0350">Heme biosynthesis</keyword>
<proteinExistence type="predicted"/>
<dbReference type="EMBL" id="VSSQ01000156">
    <property type="protein sequence ID" value="MPL81890.1"/>
    <property type="molecule type" value="Genomic_DNA"/>
</dbReference>
<protein>
    <submittedName>
        <fullName evidence="8">Protoporphyrinogen oxidase</fullName>
        <ecNumber evidence="8">1.3.3.4</ecNumber>
    </submittedName>
</protein>
<keyword evidence="3" id="KW-0274">FAD</keyword>
<dbReference type="InterPro" id="IPR036188">
    <property type="entry name" value="FAD/NAD-bd_sf"/>
</dbReference>
<evidence type="ECO:0000256" key="4">
    <source>
        <dbReference type="ARBA" id="ARBA00023002"/>
    </source>
</evidence>
<evidence type="ECO:0000313" key="8">
    <source>
        <dbReference type="EMBL" id="MPL81890.1"/>
    </source>
</evidence>
<sequence>MTMEAKTAQVVIIGAGLTGLTTAFYLTRRGISVHILEVSARTGGQIHTYKENDFIYESGPNTGVVSYPEVAELFAALSPHCELETAKEESKRRLIWKGNRFRELPSGLLSAVTTPLFTLKDKFRILGEPFRSKGTNPDESVAQLAARRLGQSFVDYAVDPFLSGVYAGNPHTLITRYALPKLYNLEQEYGSFIRGTIAKAKIPKTERDLLASKKVFSARQGLGTLAEALTKAIGSKQITLQAENITVLPHNSKWEIKYKTPHGEYTYHASQVVSTIGAYNLPNLLPFIDRKEMASISNLTYAPVIQASVGFKNTGTLRFNAFGGLVPSKEKKKILGILFPSACFEGRAPEEGALFSFFMGGTKHQDLLQKGDEELINLIREELHLMLGFQKEIEPDLLKIFRHHRAIPQYELNSGKRFETIEKLEKQYPGLHIAGNLKGGIGMADRIRQATQLGLTLAKKE</sequence>
<dbReference type="NCBIfam" id="TIGR00562">
    <property type="entry name" value="proto_IX_ox"/>
    <property type="match status" value="1"/>
</dbReference>
<name>A0A644US40_9ZZZZ</name>
<accession>A0A644US40</accession>
<organism evidence="8">
    <name type="scientific">bioreactor metagenome</name>
    <dbReference type="NCBI Taxonomy" id="1076179"/>
    <lineage>
        <taxon>unclassified sequences</taxon>
        <taxon>metagenomes</taxon>
        <taxon>ecological metagenomes</taxon>
    </lineage>
</organism>
<dbReference type="Gene3D" id="3.50.50.60">
    <property type="entry name" value="FAD/NAD(P)-binding domain"/>
    <property type="match status" value="1"/>
</dbReference>
<dbReference type="Gene3D" id="1.10.3110.10">
    <property type="entry name" value="protoporphyrinogen ix oxidase, domain 3"/>
    <property type="match status" value="1"/>
</dbReference>
<dbReference type="GO" id="GO:0004729">
    <property type="term" value="F:oxygen-dependent protoporphyrinogen oxidase activity"/>
    <property type="evidence" value="ECO:0007669"/>
    <property type="project" value="UniProtKB-EC"/>
</dbReference>
<dbReference type="InterPro" id="IPR004572">
    <property type="entry name" value="Protoporphyrinogen_oxidase"/>
</dbReference>
<evidence type="ECO:0000256" key="6">
    <source>
        <dbReference type="ARBA" id="ARBA00023444"/>
    </source>
</evidence>
<dbReference type="EC" id="1.3.3.4" evidence="8"/>
<evidence type="ECO:0000256" key="3">
    <source>
        <dbReference type="ARBA" id="ARBA00022827"/>
    </source>
</evidence>
<dbReference type="SUPFAM" id="SSF54373">
    <property type="entry name" value="FAD-linked reductases, C-terminal domain"/>
    <property type="match status" value="1"/>
</dbReference>
<evidence type="ECO:0000256" key="2">
    <source>
        <dbReference type="ARBA" id="ARBA00022630"/>
    </source>
</evidence>
<dbReference type="InterPro" id="IPR002937">
    <property type="entry name" value="Amino_oxidase"/>
</dbReference>
<comment type="pathway">
    <text evidence="6">Porphyrin-containing compound metabolism.</text>
</comment>
<comment type="cofactor">
    <cofactor evidence="1">
        <name>FAD</name>
        <dbReference type="ChEBI" id="CHEBI:57692"/>
    </cofactor>
</comment>
<reference evidence="8" key="1">
    <citation type="submission" date="2019-08" db="EMBL/GenBank/DDBJ databases">
        <authorList>
            <person name="Kucharzyk K."/>
            <person name="Murdoch R.W."/>
            <person name="Higgins S."/>
            <person name="Loffler F."/>
        </authorList>
    </citation>
    <scope>NUCLEOTIDE SEQUENCE</scope>
</reference>
<evidence type="ECO:0000256" key="5">
    <source>
        <dbReference type="ARBA" id="ARBA00023133"/>
    </source>
</evidence>
<comment type="caution">
    <text evidence="8">The sequence shown here is derived from an EMBL/GenBank/DDBJ whole genome shotgun (WGS) entry which is preliminary data.</text>
</comment>
<feature type="domain" description="Amine oxidase" evidence="7">
    <location>
        <begin position="17"/>
        <end position="436"/>
    </location>
</feature>
<dbReference type="Pfam" id="PF01593">
    <property type="entry name" value="Amino_oxidase"/>
    <property type="match status" value="1"/>
</dbReference>
<dbReference type="InterPro" id="IPR050464">
    <property type="entry name" value="Zeta_carotene_desat/Oxidored"/>
</dbReference>
<dbReference type="PANTHER" id="PTHR42923">
    <property type="entry name" value="PROTOPORPHYRINOGEN OXIDASE"/>
    <property type="match status" value="1"/>
</dbReference>
<dbReference type="PANTHER" id="PTHR42923:SF3">
    <property type="entry name" value="PROTOPORPHYRINOGEN OXIDASE"/>
    <property type="match status" value="1"/>
</dbReference>
<dbReference type="SUPFAM" id="SSF51905">
    <property type="entry name" value="FAD/NAD(P)-binding domain"/>
    <property type="match status" value="1"/>
</dbReference>
<evidence type="ECO:0000259" key="7">
    <source>
        <dbReference type="Pfam" id="PF01593"/>
    </source>
</evidence>
<keyword evidence="2" id="KW-0285">Flavoprotein</keyword>
<dbReference type="GO" id="GO:0006783">
    <property type="term" value="P:heme biosynthetic process"/>
    <property type="evidence" value="ECO:0007669"/>
    <property type="project" value="UniProtKB-KW"/>
</dbReference>
<dbReference type="Gene3D" id="3.90.660.20">
    <property type="entry name" value="Protoporphyrinogen oxidase, mitochondrial, domain 2"/>
    <property type="match status" value="1"/>
</dbReference>